<evidence type="ECO:0000313" key="6">
    <source>
        <dbReference type="Proteomes" id="UP000036196"/>
    </source>
</evidence>
<evidence type="ECO:0000259" key="4">
    <source>
        <dbReference type="PROSITE" id="PS51755"/>
    </source>
</evidence>
<evidence type="ECO:0000256" key="1">
    <source>
        <dbReference type="ARBA" id="ARBA00023125"/>
    </source>
</evidence>
<keyword evidence="1 2" id="KW-0238">DNA-binding</keyword>
<dbReference type="SMART" id="SM00862">
    <property type="entry name" value="Trans_reg_C"/>
    <property type="match status" value="1"/>
</dbReference>
<dbReference type="EMBL" id="LDZF01000006">
    <property type="protein sequence ID" value="KMK14659.1"/>
    <property type="molecule type" value="Genomic_DNA"/>
</dbReference>
<comment type="caution">
    <text evidence="5">The sequence shown here is derived from an EMBL/GenBank/DDBJ whole genome shotgun (WGS) entry which is preliminary data.</text>
</comment>
<dbReference type="GO" id="GO:0000160">
    <property type="term" value="P:phosphorelay signal transduction system"/>
    <property type="evidence" value="ECO:0007669"/>
    <property type="project" value="InterPro"/>
</dbReference>
<dbReference type="InterPro" id="IPR001867">
    <property type="entry name" value="OmpR/PhoB-type_DNA-bd"/>
</dbReference>
<name>A0A0J5M2Y8_PLUGE</name>
<organism evidence="5 6">
    <name type="scientific">Pluralibacter gergoviae</name>
    <name type="common">Enterobacter gergoviae</name>
    <dbReference type="NCBI Taxonomy" id="61647"/>
    <lineage>
        <taxon>Bacteria</taxon>
        <taxon>Pseudomonadati</taxon>
        <taxon>Pseudomonadota</taxon>
        <taxon>Gammaproteobacteria</taxon>
        <taxon>Enterobacterales</taxon>
        <taxon>Enterobacteriaceae</taxon>
        <taxon>Pluralibacter</taxon>
    </lineage>
</organism>
<dbReference type="Pfam" id="PF00486">
    <property type="entry name" value="Trans_reg_C"/>
    <property type="match status" value="1"/>
</dbReference>
<feature type="domain" description="OmpR/PhoB-type" evidence="4">
    <location>
        <begin position="1"/>
        <end position="103"/>
    </location>
</feature>
<sequence length="165" mass="19065">MGDYMELDVGYSFKAEDGSITHNGCELLSITGIRQEILKLLLTNKNKFVPRVEIIEVVWGNTDTSLYNSSLTQQIYLLRKDLAKIDINIKIISHHHQGYKLCNAYSDALKRETYLHSHSNNCSFKKTVIAKLRDFPIITRNIFQLIIFIITILNSFIVTYLLIIR</sequence>
<reference evidence="5 6" key="1">
    <citation type="submission" date="2015-05" db="EMBL/GenBank/DDBJ databases">
        <title>Genome sequences of Pluralibacter gergoviae.</title>
        <authorList>
            <person name="Greninger A.L."/>
            <person name="Miller S."/>
        </authorList>
    </citation>
    <scope>NUCLEOTIDE SEQUENCE [LARGE SCALE GENOMIC DNA]</scope>
    <source>
        <strain evidence="5 6">JS81F13</strain>
    </source>
</reference>
<keyword evidence="3" id="KW-0472">Membrane</keyword>
<feature type="DNA-binding region" description="OmpR/PhoB-type" evidence="2">
    <location>
        <begin position="1"/>
        <end position="103"/>
    </location>
</feature>
<dbReference type="Proteomes" id="UP000036196">
    <property type="component" value="Unassembled WGS sequence"/>
</dbReference>
<dbReference type="GO" id="GO:0003677">
    <property type="term" value="F:DNA binding"/>
    <property type="evidence" value="ECO:0007669"/>
    <property type="project" value="UniProtKB-UniRule"/>
</dbReference>
<dbReference type="AlphaFoldDB" id="A0A0J5M2Y8"/>
<dbReference type="InterPro" id="IPR036388">
    <property type="entry name" value="WH-like_DNA-bd_sf"/>
</dbReference>
<keyword evidence="3" id="KW-1133">Transmembrane helix</keyword>
<dbReference type="PATRIC" id="fig|61647.14.peg.4314"/>
<dbReference type="OrthoDB" id="5801519at2"/>
<gene>
    <name evidence="5" type="ORF">ABW06_07400</name>
</gene>
<dbReference type="SUPFAM" id="SSF46894">
    <property type="entry name" value="C-terminal effector domain of the bipartite response regulators"/>
    <property type="match status" value="1"/>
</dbReference>
<protein>
    <recommendedName>
        <fullName evidence="4">OmpR/PhoB-type domain-containing protein</fullName>
    </recommendedName>
</protein>
<dbReference type="PROSITE" id="PS51755">
    <property type="entry name" value="OMPR_PHOB"/>
    <property type="match status" value="1"/>
</dbReference>
<keyword evidence="3" id="KW-0812">Transmembrane</keyword>
<dbReference type="InterPro" id="IPR016032">
    <property type="entry name" value="Sig_transdc_resp-reg_C-effctor"/>
</dbReference>
<evidence type="ECO:0000313" key="5">
    <source>
        <dbReference type="EMBL" id="KMK14659.1"/>
    </source>
</evidence>
<proteinExistence type="predicted"/>
<feature type="transmembrane region" description="Helical" evidence="3">
    <location>
        <begin position="142"/>
        <end position="163"/>
    </location>
</feature>
<evidence type="ECO:0000256" key="2">
    <source>
        <dbReference type="PROSITE-ProRule" id="PRU01091"/>
    </source>
</evidence>
<keyword evidence="6" id="KW-1185">Reference proteome</keyword>
<accession>A0A0J5M2Y8</accession>
<dbReference type="GO" id="GO:0006355">
    <property type="term" value="P:regulation of DNA-templated transcription"/>
    <property type="evidence" value="ECO:0007669"/>
    <property type="project" value="InterPro"/>
</dbReference>
<dbReference type="RefSeq" id="WP_048253469.1">
    <property type="nucleotide sequence ID" value="NZ_CBCSIS010000007.1"/>
</dbReference>
<evidence type="ECO:0000256" key="3">
    <source>
        <dbReference type="SAM" id="Phobius"/>
    </source>
</evidence>
<dbReference type="Gene3D" id="1.10.10.10">
    <property type="entry name" value="Winged helix-like DNA-binding domain superfamily/Winged helix DNA-binding domain"/>
    <property type="match status" value="1"/>
</dbReference>
<dbReference type="GeneID" id="96768533"/>